<dbReference type="Gene3D" id="1.10.390.10">
    <property type="entry name" value="Neutral Protease Domain 2"/>
    <property type="match status" value="1"/>
</dbReference>
<keyword evidence="3" id="KW-0378">Hydrolase</keyword>
<dbReference type="InterPro" id="IPR027268">
    <property type="entry name" value="Peptidase_M4/M1_CTD_sf"/>
</dbReference>
<dbReference type="PIRSF" id="PIRSF016493">
    <property type="entry name" value="Glycyl_aminpptds"/>
    <property type="match status" value="1"/>
</dbReference>
<dbReference type="EMBL" id="UOFY01000015">
    <property type="protein sequence ID" value="VAX07398.1"/>
    <property type="molecule type" value="Genomic_DNA"/>
</dbReference>
<evidence type="ECO:0000313" key="3">
    <source>
        <dbReference type="EMBL" id="VAX07398.1"/>
    </source>
</evidence>
<dbReference type="AlphaFoldDB" id="A0A3B1B7L6"/>
<reference evidence="3" key="1">
    <citation type="submission" date="2018-06" db="EMBL/GenBank/DDBJ databases">
        <authorList>
            <person name="Zhirakovskaya E."/>
        </authorList>
    </citation>
    <scope>NUCLEOTIDE SEQUENCE</scope>
</reference>
<feature type="region of interest" description="Disordered" evidence="1">
    <location>
        <begin position="595"/>
        <end position="614"/>
    </location>
</feature>
<dbReference type="InterPro" id="IPR007963">
    <property type="entry name" value="Peptidase_M61_catalytic"/>
</dbReference>
<proteinExistence type="predicted"/>
<dbReference type="InterPro" id="IPR001478">
    <property type="entry name" value="PDZ"/>
</dbReference>
<evidence type="ECO:0000259" key="2">
    <source>
        <dbReference type="SMART" id="SM00228"/>
    </source>
</evidence>
<dbReference type="SUPFAM" id="SSF50156">
    <property type="entry name" value="PDZ domain-like"/>
    <property type="match status" value="1"/>
</dbReference>
<dbReference type="SMART" id="SM00228">
    <property type="entry name" value="PDZ"/>
    <property type="match status" value="1"/>
</dbReference>
<dbReference type="Pfam" id="PF13180">
    <property type="entry name" value="PDZ_2"/>
    <property type="match status" value="1"/>
</dbReference>
<dbReference type="SUPFAM" id="SSF55486">
    <property type="entry name" value="Metalloproteases ('zincins'), catalytic domain"/>
    <property type="match status" value="1"/>
</dbReference>
<dbReference type="GO" id="GO:0008233">
    <property type="term" value="F:peptidase activity"/>
    <property type="evidence" value="ECO:0007669"/>
    <property type="project" value="UniProtKB-KW"/>
</dbReference>
<keyword evidence="3" id="KW-0645">Protease</keyword>
<evidence type="ECO:0000256" key="1">
    <source>
        <dbReference type="SAM" id="MobiDB-lite"/>
    </source>
</evidence>
<dbReference type="Gene3D" id="2.60.40.3650">
    <property type="match status" value="1"/>
</dbReference>
<dbReference type="InterPro" id="IPR024191">
    <property type="entry name" value="Peptidase_M61"/>
</dbReference>
<dbReference type="InterPro" id="IPR036034">
    <property type="entry name" value="PDZ_sf"/>
</dbReference>
<name>A0A3B1B7L6_9ZZZZ</name>
<dbReference type="Gene3D" id="2.30.42.10">
    <property type="match status" value="1"/>
</dbReference>
<sequence length="614" mass="69225">MPTNTTIHYSIIPHSPEAHLYEIRCRIDHPNPEGQHLSLPNWLPGSYMIRDFAKNIVQFSAESDSRQTLHCQRQNKNTWAIEACPESLTVTYQIYAWDLSVRSAHMDTTHAYFNGSSVFLQVIGQETQACSVELLTPQGQAYTDWRVASSLTSSNINEQGFGHYQAENYDELIDHPVEMGRFTQATFEAGGIPHDIILSGRHDADMDRLGQDLKRICEQHISLFGELPEINRYVFLVMVVGEGYGGLEHRASTSLLCSRDDLPRRGENSINKNYRSFLGLCSHEYFHTWNIKRIKPSVFSPYNLNQETHTRQLWAFEGITSYYDDLALLRCGLIDLNSYLELLGQTATRVWRGQGRFNQSVADSSFDAWTKFYKQDENAPNAIVSYYTKGALIALALDITLREQSQQKISLDDLMRQLWKNYGKPGRGVAEGEIETLASALLGEDLSEFFQRYLYANEDLPLQELLTVIGLEFKLRAAEGADDNGGKAPSKTPCPTYLGARLSRDPGGAKISHVFSYSPAMLAGLSAGDLIIAVDNLKVDKQKLEKMLSHLSLDTPVQIHAFRRDELMCFETTLCSAPEDTAYILPLDNPDTNQLSQKSSWKSASNPGNIFNYK</sequence>
<feature type="domain" description="PDZ" evidence="2">
    <location>
        <begin position="496"/>
        <end position="565"/>
    </location>
</feature>
<accession>A0A3B1B7L6</accession>
<protein>
    <submittedName>
        <fullName evidence="3">Protease</fullName>
    </submittedName>
</protein>
<gene>
    <name evidence="3" type="ORF">MNBD_GAMMA25-2670</name>
</gene>
<dbReference type="Pfam" id="PF17899">
    <property type="entry name" value="Peptidase_M61_N"/>
    <property type="match status" value="1"/>
</dbReference>
<organism evidence="3">
    <name type="scientific">hydrothermal vent metagenome</name>
    <dbReference type="NCBI Taxonomy" id="652676"/>
    <lineage>
        <taxon>unclassified sequences</taxon>
        <taxon>metagenomes</taxon>
        <taxon>ecological metagenomes</taxon>
    </lineage>
</organism>
<dbReference type="InterPro" id="IPR040756">
    <property type="entry name" value="Peptidase_M61_N"/>
</dbReference>
<dbReference type="Pfam" id="PF05299">
    <property type="entry name" value="Peptidase_M61"/>
    <property type="match status" value="1"/>
</dbReference>
<dbReference type="GO" id="GO:0006508">
    <property type="term" value="P:proteolysis"/>
    <property type="evidence" value="ECO:0007669"/>
    <property type="project" value="UniProtKB-KW"/>
</dbReference>